<evidence type="ECO:0000256" key="2">
    <source>
        <dbReference type="ARBA" id="ARBA00022448"/>
    </source>
</evidence>
<feature type="domain" description="ABC transmembrane type-1" evidence="8">
    <location>
        <begin position="156"/>
        <end position="352"/>
    </location>
</feature>
<protein>
    <submittedName>
        <fullName evidence="9">Peptide ABC transporter permease</fullName>
    </submittedName>
</protein>
<dbReference type="PROSITE" id="PS50928">
    <property type="entry name" value="ABC_TM1"/>
    <property type="match status" value="1"/>
</dbReference>
<keyword evidence="6 7" id="KW-0472">Membrane</keyword>
<evidence type="ECO:0000313" key="10">
    <source>
        <dbReference type="Proteomes" id="UP000230821"/>
    </source>
</evidence>
<dbReference type="AlphaFoldDB" id="A0A2G6KD95"/>
<organism evidence="9 10">
    <name type="scientific">candidate division KSB3 bacterium</name>
    <dbReference type="NCBI Taxonomy" id="2044937"/>
    <lineage>
        <taxon>Bacteria</taxon>
        <taxon>candidate division KSB3</taxon>
    </lineage>
</organism>
<evidence type="ECO:0000256" key="5">
    <source>
        <dbReference type="ARBA" id="ARBA00022989"/>
    </source>
</evidence>
<feature type="transmembrane region" description="Helical" evidence="7">
    <location>
        <begin position="328"/>
        <end position="351"/>
    </location>
</feature>
<accession>A0A2G6KD95</accession>
<dbReference type="Proteomes" id="UP000230821">
    <property type="component" value="Unassembled WGS sequence"/>
</dbReference>
<feature type="transmembrane region" description="Helical" evidence="7">
    <location>
        <begin position="222"/>
        <end position="240"/>
    </location>
</feature>
<dbReference type="Pfam" id="PF12911">
    <property type="entry name" value="OppC_N"/>
    <property type="match status" value="1"/>
</dbReference>
<dbReference type="GO" id="GO:0055085">
    <property type="term" value="P:transmembrane transport"/>
    <property type="evidence" value="ECO:0007669"/>
    <property type="project" value="InterPro"/>
</dbReference>
<proteinExistence type="inferred from homology"/>
<name>A0A2G6KD95_9BACT</name>
<keyword evidence="2 7" id="KW-0813">Transport</keyword>
<evidence type="ECO:0000256" key="1">
    <source>
        <dbReference type="ARBA" id="ARBA00004651"/>
    </source>
</evidence>
<dbReference type="EMBL" id="PDSK01000100">
    <property type="protein sequence ID" value="PIE33350.1"/>
    <property type="molecule type" value="Genomic_DNA"/>
</dbReference>
<comment type="caution">
    <text evidence="9">The sequence shown here is derived from an EMBL/GenBank/DDBJ whole genome shotgun (WGS) entry which is preliminary data.</text>
</comment>
<feature type="transmembrane region" description="Helical" evidence="7">
    <location>
        <begin position="198"/>
        <end position="216"/>
    </location>
</feature>
<dbReference type="Gene3D" id="1.10.3720.10">
    <property type="entry name" value="MetI-like"/>
    <property type="match status" value="1"/>
</dbReference>
<comment type="similarity">
    <text evidence="7">Belongs to the binding-protein-dependent transport system permease family.</text>
</comment>
<dbReference type="InterPro" id="IPR050366">
    <property type="entry name" value="BP-dependent_transpt_permease"/>
</dbReference>
<dbReference type="CDD" id="cd06261">
    <property type="entry name" value="TM_PBP2"/>
    <property type="match status" value="1"/>
</dbReference>
<evidence type="ECO:0000256" key="4">
    <source>
        <dbReference type="ARBA" id="ARBA00022692"/>
    </source>
</evidence>
<evidence type="ECO:0000256" key="3">
    <source>
        <dbReference type="ARBA" id="ARBA00022475"/>
    </source>
</evidence>
<reference evidence="9 10" key="1">
    <citation type="submission" date="2017-10" db="EMBL/GenBank/DDBJ databases">
        <title>Novel microbial diversity and functional potential in the marine mammal oral microbiome.</title>
        <authorList>
            <person name="Dudek N.K."/>
            <person name="Sun C.L."/>
            <person name="Burstein D."/>
            <person name="Kantor R.S."/>
            <person name="Aliaga Goltsman D.S."/>
            <person name="Bik E.M."/>
            <person name="Thomas B.C."/>
            <person name="Banfield J.F."/>
            <person name="Relman D.A."/>
        </authorList>
    </citation>
    <scope>NUCLEOTIDE SEQUENCE [LARGE SCALE GENOMIC DNA]</scope>
    <source>
        <strain evidence="9">DOLJORAL78_47_16</strain>
    </source>
</reference>
<dbReference type="SUPFAM" id="SSF161098">
    <property type="entry name" value="MetI-like"/>
    <property type="match status" value="1"/>
</dbReference>
<dbReference type="PANTHER" id="PTHR43386">
    <property type="entry name" value="OLIGOPEPTIDE TRANSPORT SYSTEM PERMEASE PROTEIN APPC"/>
    <property type="match status" value="1"/>
</dbReference>
<keyword evidence="5 7" id="KW-1133">Transmembrane helix</keyword>
<sequence length="365" mass="41071">MTGGGEQYESYLRLVWKRFQRSKPAILGGLMILTLLILAIFSDFFSPTDSGKTDFKQSNTPPQRVRFIDVDGKFHLRPFVYNMVVELDPVTFEPLWKEDTSKRYPIKFFVRSWEYKFLGFIPSTLHLFGVDDGGTIYLLGTERFGRDLWGRACWAGRISLSMSLFAAFMSLAIGSVLGVISAYYGGRIDWVIQRIVEFFLAFPQLPLWMALAAVIPATWAPMTIFIMMGVIFALLSWTFVAREVRGKVMAFGETDFILAAKEMGASDGRIIFKHLYPNCLSHVIVVLTLSIPQIIMAESFLSFLGIGIQEPLVSWGFLMKNAQSLEVLGSYTWVLSPVGFIVFAVLGFNFLGDGLRDAADPYSIV</sequence>
<dbReference type="InterPro" id="IPR000515">
    <property type="entry name" value="MetI-like"/>
</dbReference>
<keyword evidence="3" id="KW-1003">Cell membrane</keyword>
<dbReference type="InterPro" id="IPR025966">
    <property type="entry name" value="OppC_N"/>
</dbReference>
<dbReference type="Pfam" id="PF00528">
    <property type="entry name" value="BPD_transp_1"/>
    <property type="match status" value="1"/>
</dbReference>
<dbReference type="PANTHER" id="PTHR43386:SF1">
    <property type="entry name" value="D,D-DIPEPTIDE TRANSPORT SYSTEM PERMEASE PROTEIN DDPC-RELATED"/>
    <property type="match status" value="1"/>
</dbReference>
<dbReference type="GO" id="GO:0005886">
    <property type="term" value="C:plasma membrane"/>
    <property type="evidence" value="ECO:0007669"/>
    <property type="project" value="UniProtKB-SubCell"/>
</dbReference>
<evidence type="ECO:0000256" key="7">
    <source>
        <dbReference type="RuleBase" id="RU363032"/>
    </source>
</evidence>
<gene>
    <name evidence="9" type="ORF">CSA56_12120</name>
</gene>
<comment type="subcellular location">
    <subcellularLocation>
        <location evidence="1 7">Cell membrane</location>
        <topology evidence="1 7">Multi-pass membrane protein</topology>
    </subcellularLocation>
</comment>
<evidence type="ECO:0000313" key="9">
    <source>
        <dbReference type="EMBL" id="PIE33350.1"/>
    </source>
</evidence>
<evidence type="ECO:0000259" key="8">
    <source>
        <dbReference type="PROSITE" id="PS50928"/>
    </source>
</evidence>
<keyword evidence="4 7" id="KW-0812">Transmembrane</keyword>
<feature type="transmembrane region" description="Helical" evidence="7">
    <location>
        <begin position="279"/>
        <end position="308"/>
    </location>
</feature>
<feature type="transmembrane region" description="Helical" evidence="7">
    <location>
        <begin position="164"/>
        <end position="186"/>
    </location>
</feature>
<feature type="transmembrane region" description="Helical" evidence="7">
    <location>
        <begin position="25"/>
        <end position="45"/>
    </location>
</feature>
<dbReference type="InterPro" id="IPR035906">
    <property type="entry name" value="MetI-like_sf"/>
</dbReference>
<evidence type="ECO:0000256" key="6">
    <source>
        <dbReference type="ARBA" id="ARBA00023136"/>
    </source>
</evidence>